<dbReference type="Pfam" id="PF02195">
    <property type="entry name" value="ParB_N"/>
    <property type="match status" value="1"/>
</dbReference>
<keyword evidence="1" id="KW-0159">Chromosome partition</keyword>
<comment type="caution">
    <text evidence="4">The sequence shown here is derived from an EMBL/GenBank/DDBJ whole genome shotgun (WGS) entry which is preliminary data.</text>
</comment>
<dbReference type="GO" id="GO:0007059">
    <property type="term" value="P:chromosome segregation"/>
    <property type="evidence" value="ECO:0007669"/>
    <property type="project" value="UniProtKB-KW"/>
</dbReference>
<dbReference type="GO" id="GO:0003677">
    <property type="term" value="F:DNA binding"/>
    <property type="evidence" value="ECO:0007669"/>
    <property type="project" value="InterPro"/>
</dbReference>
<sequence length="325" mass="36272">MGELKKVALSDIRENEVALRTVNRESEDYLGLVESIRSKGFIGAISVREKTDKEGTSFYELVDGLHRYNASKDAGLEEINVDVVDLDEDQVLEAQIMANIHKVETRPIEYTRQLKRILTRNPMMTEAELAAKLGKSTSWIAGRLSLNKLASEQAKTLVNEGKIGLSNAYALAKLPPDEQAEWLDRAMTLPPDEFIPQTTERMKVIREARKQGKDVAPSEFQPVPHLQKLKALKDEYELGNVGVSLCAKHSLSTAIDGFAMGVRWVLQMDPDSVEVQKAQDSERRVQREEKKKQKAAERATKKAARLSKELDEATTAATEAKAAIT</sequence>
<feature type="compositionally biased region" description="Low complexity" evidence="2">
    <location>
        <begin position="313"/>
        <end position="325"/>
    </location>
</feature>
<dbReference type="SUPFAM" id="SSF110849">
    <property type="entry name" value="ParB/Sulfiredoxin"/>
    <property type="match status" value="1"/>
</dbReference>
<evidence type="ECO:0000256" key="1">
    <source>
        <dbReference type="ARBA" id="ARBA00022829"/>
    </source>
</evidence>
<dbReference type="Gene3D" id="1.10.10.2830">
    <property type="match status" value="1"/>
</dbReference>
<evidence type="ECO:0000256" key="2">
    <source>
        <dbReference type="SAM" id="MobiDB-lite"/>
    </source>
</evidence>
<dbReference type="PANTHER" id="PTHR33375:SF1">
    <property type="entry name" value="CHROMOSOME-PARTITIONING PROTEIN PARB-RELATED"/>
    <property type="match status" value="1"/>
</dbReference>
<dbReference type="EMBL" id="LAZR01002236">
    <property type="protein sequence ID" value="KKN32669.1"/>
    <property type="molecule type" value="Genomic_DNA"/>
</dbReference>
<gene>
    <name evidence="4" type="ORF">LCGC14_0811620</name>
</gene>
<protein>
    <recommendedName>
        <fullName evidence="3">ParB-like N-terminal domain-containing protein</fullName>
    </recommendedName>
</protein>
<dbReference type="InterPro" id="IPR050336">
    <property type="entry name" value="Chromosome_partition/occlusion"/>
</dbReference>
<proteinExistence type="predicted"/>
<reference evidence="4" key="1">
    <citation type="journal article" date="2015" name="Nature">
        <title>Complex archaea that bridge the gap between prokaryotes and eukaryotes.</title>
        <authorList>
            <person name="Spang A."/>
            <person name="Saw J.H."/>
            <person name="Jorgensen S.L."/>
            <person name="Zaremba-Niedzwiedzka K."/>
            <person name="Martijn J."/>
            <person name="Lind A.E."/>
            <person name="van Eijk R."/>
            <person name="Schleper C."/>
            <person name="Guy L."/>
            <person name="Ettema T.J."/>
        </authorList>
    </citation>
    <scope>NUCLEOTIDE SEQUENCE</scope>
</reference>
<feature type="domain" description="ParB-like N-terminal" evidence="3">
    <location>
        <begin position="5"/>
        <end position="100"/>
    </location>
</feature>
<dbReference type="AlphaFoldDB" id="A0A0F9PR26"/>
<evidence type="ECO:0000313" key="4">
    <source>
        <dbReference type="EMBL" id="KKN32669.1"/>
    </source>
</evidence>
<evidence type="ECO:0000259" key="3">
    <source>
        <dbReference type="SMART" id="SM00470"/>
    </source>
</evidence>
<dbReference type="NCBIfam" id="TIGR00180">
    <property type="entry name" value="parB_part"/>
    <property type="match status" value="1"/>
</dbReference>
<dbReference type="Gene3D" id="3.90.1530.30">
    <property type="match status" value="1"/>
</dbReference>
<feature type="region of interest" description="Disordered" evidence="2">
    <location>
        <begin position="275"/>
        <end position="325"/>
    </location>
</feature>
<dbReference type="SUPFAM" id="SSF109709">
    <property type="entry name" value="KorB DNA-binding domain-like"/>
    <property type="match status" value="1"/>
</dbReference>
<organism evidence="4">
    <name type="scientific">marine sediment metagenome</name>
    <dbReference type="NCBI Taxonomy" id="412755"/>
    <lineage>
        <taxon>unclassified sequences</taxon>
        <taxon>metagenomes</taxon>
        <taxon>ecological metagenomes</taxon>
    </lineage>
</organism>
<accession>A0A0F9PR26</accession>
<dbReference type="Pfam" id="PF17762">
    <property type="entry name" value="HTH_ParB"/>
    <property type="match status" value="1"/>
</dbReference>
<name>A0A0F9PR26_9ZZZZ</name>
<dbReference type="PANTHER" id="PTHR33375">
    <property type="entry name" value="CHROMOSOME-PARTITIONING PROTEIN PARB-RELATED"/>
    <property type="match status" value="1"/>
</dbReference>
<dbReference type="InterPro" id="IPR004437">
    <property type="entry name" value="ParB/RepB/Spo0J"/>
</dbReference>
<feature type="compositionally biased region" description="Basic and acidic residues" evidence="2">
    <location>
        <begin position="277"/>
        <end position="311"/>
    </location>
</feature>
<dbReference type="InterPro" id="IPR003115">
    <property type="entry name" value="ParB_N"/>
</dbReference>
<dbReference type="GO" id="GO:0005694">
    <property type="term" value="C:chromosome"/>
    <property type="evidence" value="ECO:0007669"/>
    <property type="project" value="TreeGrafter"/>
</dbReference>
<dbReference type="SMART" id="SM00470">
    <property type="entry name" value="ParB"/>
    <property type="match status" value="1"/>
</dbReference>
<dbReference type="InterPro" id="IPR036086">
    <property type="entry name" value="ParB/Sulfiredoxin_sf"/>
</dbReference>
<dbReference type="InterPro" id="IPR041468">
    <property type="entry name" value="HTH_ParB/Spo0J"/>
</dbReference>